<protein>
    <recommendedName>
        <fullName evidence="3">Phage head-tail adaptor, putative, SPP1 family</fullName>
    </recommendedName>
</protein>
<dbReference type="OrthoDB" id="2051942at2"/>
<keyword evidence="2" id="KW-1185">Reference proteome</keyword>
<dbReference type="InterPro" id="IPR038666">
    <property type="entry name" value="SSP1_head-tail_sf"/>
</dbReference>
<gene>
    <name evidence="1" type="ORF">D7Z54_14545</name>
</gene>
<dbReference type="EMBL" id="RBVX01000013">
    <property type="protein sequence ID" value="RSL32665.1"/>
    <property type="molecule type" value="Genomic_DNA"/>
</dbReference>
<dbReference type="Proteomes" id="UP000275076">
    <property type="component" value="Unassembled WGS sequence"/>
</dbReference>
<evidence type="ECO:0000313" key="1">
    <source>
        <dbReference type="EMBL" id="RSL32665.1"/>
    </source>
</evidence>
<evidence type="ECO:0008006" key="3">
    <source>
        <dbReference type="Google" id="ProtNLM"/>
    </source>
</evidence>
<dbReference type="Pfam" id="PF05521">
    <property type="entry name" value="Phage_HCP"/>
    <property type="match status" value="1"/>
</dbReference>
<dbReference type="NCBIfam" id="TIGR01563">
    <property type="entry name" value="gp16_SPP1"/>
    <property type="match status" value="1"/>
</dbReference>
<evidence type="ECO:0000313" key="2">
    <source>
        <dbReference type="Proteomes" id="UP000275076"/>
    </source>
</evidence>
<dbReference type="Gene3D" id="2.40.10.270">
    <property type="entry name" value="Bacteriophage SPP1 head-tail adaptor protein"/>
    <property type="match status" value="1"/>
</dbReference>
<sequence length="105" mass="12178">MPRWSEVINLVTIEEGGNENGFPTEPTETSRKKDVFANKKSVRSSEFYQAAQAGFNVDLMFEVRSMEYEEENRIEYAGRNYDVQRVYDRGEITELVCQRKDAEPG</sequence>
<reference evidence="1 2" key="1">
    <citation type="submission" date="2018-10" db="EMBL/GenBank/DDBJ databases">
        <title>Draft genome sequence of Bacillus salarius IM0101, isolated from a hypersaline soil in Inner Mongolia, China.</title>
        <authorList>
            <person name="Yamprayoonswat W."/>
            <person name="Boonvisut S."/>
            <person name="Jumpathong W."/>
            <person name="Sittihan S."/>
            <person name="Ruangsuj P."/>
            <person name="Wanthongcharoen S."/>
            <person name="Thongpramul N."/>
            <person name="Pimmason S."/>
            <person name="Yu B."/>
            <person name="Yasawong M."/>
        </authorList>
    </citation>
    <scope>NUCLEOTIDE SEQUENCE [LARGE SCALE GENOMIC DNA]</scope>
    <source>
        <strain evidence="1 2">IM0101</strain>
    </source>
</reference>
<organism evidence="1 2">
    <name type="scientific">Salibacterium salarium</name>
    <dbReference type="NCBI Taxonomy" id="284579"/>
    <lineage>
        <taxon>Bacteria</taxon>
        <taxon>Bacillati</taxon>
        <taxon>Bacillota</taxon>
        <taxon>Bacilli</taxon>
        <taxon>Bacillales</taxon>
        <taxon>Bacillaceae</taxon>
    </lineage>
</organism>
<dbReference type="AlphaFoldDB" id="A0A3R9WSJ2"/>
<name>A0A3R9WSJ2_9BACI</name>
<proteinExistence type="predicted"/>
<comment type="caution">
    <text evidence="1">The sequence shown here is derived from an EMBL/GenBank/DDBJ whole genome shotgun (WGS) entry which is preliminary data.</text>
</comment>
<dbReference type="InterPro" id="IPR008767">
    <property type="entry name" value="Phage_SPP1_head-tail_adaptor"/>
</dbReference>
<accession>A0A3R9WSJ2</accession>
<dbReference type="RefSeq" id="WP_125556585.1">
    <property type="nucleotide sequence ID" value="NZ_RBVX01000013.1"/>
</dbReference>